<evidence type="ECO:0000313" key="1">
    <source>
        <dbReference type="EMBL" id="CCI24867.1"/>
    </source>
</evidence>
<comment type="caution">
    <text evidence="1">The sequence shown here is derived from an EMBL/GenBank/DDBJ whole genome shotgun (WGS) entry which is preliminary data.</text>
</comment>
<gene>
    <name evidence="1" type="ORF">MICAG_2620005</name>
</gene>
<dbReference type="Proteomes" id="UP000005291">
    <property type="component" value="Unassembled WGS sequence"/>
</dbReference>
<sequence length="50" mass="5749">MRYTKILTPDYSKPKTLYLTTMGIAIDSITYILPARREKNNETKSSFSSC</sequence>
<dbReference type="HOGENOM" id="CLU_3119768_0_0_3"/>
<reference evidence="1 2" key="1">
    <citation type="submission" date="2012-04" db="EMBL/GenBank/DDBJ databases">
        <authorList>
            <person name="Genoscope - CEA"/>
        </authorList>
    </citation>
    <scope>NUCLEOTIDE SEQUENCE [LARGE SCALE GENOMIC DNA]</scope>
    <source>
        <strain evidence="1 2">9808</strain>
    </source>
</reference>
<name>I4HS43_MICAE</name>
<accession>I4HS43</accession>
<proteinExistence type="predicted"/>
<organism evidence="1 2">
    <name type="scientific">Microcystis aeruginosa PCC 9808</name>
    <dbReference type="NCBI Taxonomy" id="1160284"/>
    <lineage>
        <taxon>Bacteria</taxon>
        <taxon>Bacillati</taxon>
        <taxon>Cyanobacteriota</taxon>
        <taxon>Cyanophyceae</taxon>
        <taxon>Oscillatoriophycideae</taxon>
        <taxon>Chroococcales</taxon>
        <taxon>Microcystaceae</taxon>
        <taxon>Microcystis</taxon>
    </lineage>
</organism>
<protein>
    <submittedName>
        <fullName evidence="1">Uncharacterized protein</fullName>
    </submittedName>
</protein>
<dbReference type="EMBL" id="CAIN01000182">
    <property type="protein sequence ID" value="CCI24867.1"/>
    <property type="molecule type" value="Genomic_DNA"/>
</dbReference>
<evidence type="ECO:0000313" key="2">
    <source>
        <dbReference type="Proteomes" id="UP000005291"/>
    </source>
</evidence>
<dbReference type="AlphaFoldDB" id="I4HS43"/>